<keyword evidence="3" id="KW-1185">Reference proteome</keyword>
<accession>A0ABU6THZ9</accession>
<gene>
    <name evidence="2" type="ORF">PIB30_045049</name>
</gene>
<protein>
    <submittedName>
        <fullName evidence="2">Uncharacterized protein</fullName>
    </submittedName>
</protein>
<organism evidence="2 3">
    <name type="scientific">Stylosanthes scabra</name>
    <dbReference type="NCBI Taxonomy" id="79078"/>
    <lineage>
        <taxon>Eukaryota</taxon>
        <taxon>Viridiplantae</taxon>
        <taxon>Streptophyta</taxon>
        <taxon>Embryophyta</taxon>
        <taxon>Tracheophyta</taxon>
        <taxon>Spermatophyta</taxon>
        <taxon>Magnoliopsida</taxon>
        <taxon>eudicotyledons</taxon>
        <taxon>Gunneridae</taxon>
        <taxon>Pentapetalae</taxon>
        <taxon>rosids</taxon>
        <taxon>fabids</taxon>
        <taxon>Fabales</taxon>
        <taxon>Fabaceae</taxon>
        <taxon>Papilionoideae</taxon>
        <taxon>50 kb inversion clade</taxon>
        <taxon>dalbergioids sensu lato</taxon>
        <taxon>Dalbergieae</taxon>
        <taxon>Pterocarpus clade</taxon>
        <taxon>Stylosanthes</taxon>
    </lineage>
</organism>
<comment type="caution">
    <text evidence="2">The sequence shown here is derived from an EMBL/GenBank/DDBJ whole genome shotgun (WGS) entry which is preliminary data.</text>
</comment>
<dbReference type="Proteomes" id="UP001341840">
    <property type="component" value="Unassembled WGS sequence"/>
</dbReference>
<feature type="region of interest" description="Disordered" evidence="1">
    <location>
        <begin position="77"/>
        <end position="113"/>
    </location>
</feature>
<name>A0ABU6THZ9_9FABA</name>
<evidence type="ECO:0000313" key="2">
    <source>
        <dbReference type="EMBL" id="MED6147568.1"/>
    </source>
</evidence>
<proteinExistence type="predicted"/>
<evidence type="ECO:0000313" key="3">
    <source>
        <dbReference type="Proteomes" id="UP001341840"/>
    </source>
</evidence>
<evidence type="ECO:0000256" key="1">
    <source>
        <dbReference type="SAM" id="MobiDB-lite"/>
    </source>
</evidence>
<dbReference type="EMBL" id="JASCZI010090893">
    <property type="protein sequence ID" value="MED6147568.1"/>
    <property type="molecule type" value="Genomic_DNA"/>
</dbReference>
<reference evidence="2 3" key="1">
    <citation type="journal article" date="2023" name="Plants (Basel)">
        <title>Bridging the Gap: Combining Genomics and Transcriptomics Approaches to Understand Stylosanthes scabra, an Orphan Legume from the Brazilian Caatinga.</title>
        <authorList>
            <person name="Ferreira-Neto J.R.C."/>
            <person name="da Silva M.D."/>
            <person name="Binneck E."/>
            <person name="de Melo N.F."/>
            <person name="da Silva R.H."/>
            <person name="de Melo A.L.T.M."/>
            <person name="Pandolfi V."/>
            <person name="Bustamante F.O."/>
            <person name="Brasileiro-Vidal A.C."/>
            <person name="Benko-Iseppon A.M."/>
        </authorList>
    </citation>
    <scope>NUCLEOTIDE SEQUENCE [LARGE SCALE GENOMIC DNA]</scope>
    <source>
        <tissue evidence="2">Leaves</tissue>
    </source>
</reference>
<sequence>MELDFNSNWPESTANCRLDTATQFRRGRRDLKFCDAACMPLRQCQWRVGHFAGGIGELGTSTWLPPIQHALDGRRLSFADDTPQEEPQERPRRARRPPSCGAGGHLEHGGHEH</sequence>